<dbReference type="AlphaFoldDB" id="A0A1G1YGA7"/>
<feature type="domain" description="Glycosyl transferase family 1" evidence="1">
    <location>
        <begin position="193"/>
        <end position="351"/>
    </location>
</feature>
<proteinExistence type="predicted"/>
<dbReference type="CDD" id="cd03801">
    <property type="entry name" value="GT4_PimA-like"/>
    <property type="match status" value="1"/>
</dbReference>
<evidence type="ECO:0000259" key="2">
    <source>
        <dbReference type="Pfam" id="PF13439"/>
    </source>
</evidence>
<dbReference type="PANTHER" id="PTHR45947">
    <property type="entry name" value="SULFOQUINOVOSYL TRANSFERASE SQD2"/>
    <property type="match status" value="1"/>
</dbReference>
<feature type="domain" description="Glycosyltransferase subfamily 4-like N-terminal" evidence="2">
    <location>
        <begin position="37"/>
        <end position="165"/>
    </location>
</feature>
<dbReference type="Gene3D" id="3.40.50.2000">
    <property type="entry name" value="Glycogen Phosphorylase B"/>
    <property type="match status" value="2"/>
</dbReference>
<accession>A0A1G1YGA7</accession>
<evidence type="ECO:0000313" key="3">
    <source>
        <dbReference type="EMBL" id="OGY51385.1"/>
    </source>
</evidence>
<dbReference type="InterPro" id="IPR028098">
    <property type="entry name" value="Glyco_trans_4-like_N"/>
</dbReference>
<organism evidence="3 4">
    <name type="scientific">Candidatus Buchananbacteria bacterium RIFCSPLOWO2_01_FULL_39_33</name>
    <dbReference type="NCBI Taxonomy" id="1797543"/>
    <lineage>
        <taxon>Bacteria</taxon>
        <taxon>Candidatus Buchananiibacteriota</taxon>
    </lineage>
</organism>
<dbReference type="Pfam" id="PF13439">
    <property type="entry name" value="Glyco_transf_4"/>
    <property type="match status" value="1"/>
</dbReference>
<dbReference type="GO" id="GO:0016757">
    <property type="term" value="F:glycosyltransferase activity"/>
    <property type="evidence" value="ECO:0007669"/>
    <property type="project" value="InterPro"/>
</dbReference>
<dbReference type="EMBL" id="MHIM01000038">
    <property type="protein sequence ID" value="OGY51385.1"/>
    <property type="molecule type" value="Genomic_DNA"/>
</dbReference>
<dbReference type="Pfam" id="PF00534">
    <property type="entry name" value="Glycos_transf_1"/>
    <property type="match status" value="1"/>
</dbReference>
<dbReference type="Proteomes" id="UP000177376">
    <property type="component" value="Unassembled WGS sequence"/>
</dbReference>
<gene>
    <name evidence="3" type="ORF">A3A02_00485</name>
</gene>
<reference evidence="3 4" key="1">
    <citation type="journal article" date="2016" name="Nat. Commun.">
        <title>Thousands of microbial genomes shed light on interconnected biogeochemical processes in an aquifer system.</title>
        <authorList>
            <person name="Anantharaman K."/>
            <person name="Brown C.T."/>
            <person name="Hug L.A."/>
            <person name="Sharon I."/>
            <person name="Castelle C.J."/>
            <person name="Probst A.J."/>
            <person name="Thomas B.C."/>
            <person name="Singh A."/>
            <person name="Wilkins M.J."/>
            <person name="Karaoz U."/>
            <person name="Brodie E.L."/>
            <person name="Williams K.H."/>
            <person name="Hubbard S.S."/>
            <person name="Banfield J.F."/>
        </authorList>
    </citation>
    <scope>NUCLEOTIDE SEQUENCE [LARGE SCALE GENOMIC DNA]</scope>
</reference>
<sequence>MKVLIISIDKGLLGQGQLGDVVERHKKYGEFCDRLDIIVLAKKGFAEYKISDKVIAYPTNSYSKLKYGCDAYKIGKKLFKENNYDLIITQTPFIDGLVGLKLKKKFKTKLLIHFHGDFWANKNWLKENKINYLLLPLSKFVAKRADAIRVMSEGQYQKIKDFFSPPFQGGVGGGLPMIRVISTPIDLSKFMEHGTWNMEQKNVLHIGRDDEVKDYNTLVKAFKIVKNKFNDTKFVQAGADRTIKKAMADNDFYDIENKGQLSYSELINLYAQSDVFVLSSASESFGKVLVEANAAGKPVVSTATTGAKEIIEDGKNGFLVPIGDAQKLAEKIIWLLENPDEARKMGEYGRELVKEKFDNNTEKIVKFWNDIINNNL</sequence>
<evidence type="ECO:0008006" key="5">
    <source>
        <dbReference type="Google" id="ProtNLM"/>
    </source>
</evidence>
<name>A0A1G1YGA7_9BACT</name>
<dbReference type="PANTHER" id="PTHR45947:SF3">
    <property type="entry name" value="SULFOQUINOVOSYL TRANSFERASE SQD2"/>
    <property type="match status" value="1"/>
</dbReference>
<evidence type="ECO:0000313" key="4">
    <source>
        <dbReference type="Proteomes" id="UP000177376"/>
    </source>
</evidence>
<comment type="caution">
    <text evidence="3">The sequence shown here is derived from an EMBL/GenBank/DDBJ whole genome shotgun (WGS) entry which is preliminary data.</text>
</comment>
<dbReference type="InterPro" id="IPR001296">
    <property type="entry name" value="Glyco_trans_1"/>
</dbReference>
<evidence type="ECO:0000259" key="1">
    <source>
        <dbReference type="Pfam" id="PF00534"/>
    </source>
</evidence>
<dbReference type="SUPFAM" id="SSF53756">
    <property type="entry name" value="UDP-Glycosyltransferase/glycogen phosphorylase"/>
    <property type="match status" value="1"/>
</dbReference>
<protein>
    <recommendedName>
        <fullName evidence="5">Glycosyl transferase family 1 domain-containing protein</fullName>
    </recommendedName>
</protein>
<dbReference type="InterPro" id="IPR050194">
    <property type="entry name" value="Glycosyltransferase_grp1"/>
</dbReference>